<reference evidence="3" key="1">
    <citation type="submission" date="2021-06" db="EMBL/GenBank/DDBJ databases">
        <authorList>
            <consortium name="DOE Joint Genome Institute"/>
            <person name="Mondo S.J."/>
            <person name="Amses K.R."/>
            <person name="Simmons D.R."/>
            <person name="Longcore J.E."/>
            <person name="Seto K."/>
            <person name="Alves G.H."/>
            <person name="Bonds A.E."/>
            <person name="Quandt C.A."/>
            <person name="Davis W.J."/>
            <person name="Chang Y."/>
            <person name="Letcher P.M."/>
            <person name="Powell M.J."/>
            <person name="Kuo A."/>
            <person name="Labutti K."/>
            <person name="Pangilinan J."/>
            <person name="Andreopoulos W."/>
            <person name="Tritt A."/>
            <person name="Riley R."/>
            <person name="Hundley H."/>
            <person name="Johnson J."/>
            <person name="Lipzen A."/>
            <person name="Barry K."/>
            <person name="Berbee M.L."/>
            <person name="Buchler N.E."/>
            <person name="Grigoriev I.V."/>
            <person name="Spatafora J.W."/>
            <person name="Stajich J.E."/>
            <person name="James T.Y."/>
        </authorList>
    </citation>
    <scope>NUCLEOTIDE SEQUENCE</scope>
    <source>
        <strain evidence="3">AG</strain>
    </source>
</reference>
<feature type="compositionally biased region" description="Basic and acidic residues" evidence="1">
    <location>
        <begin position="44"/>
        <end position="56"/>
    </location>
</feature>
<evidence type="ECO:0000313" key="4">
    <source>
        <dbReference type="Proteomes" id="UP001206595"/>
    </source>
</evidence>
<dbReference type="SUPFAM" id="SSF53335">
    <property type="entry name" value="S-adenosyl-L-methionine-dependent methyltransferases"/>
    <property type="match status" value="1"/>
</dbReference>
<dbReference type="Gene3D" id="3.40.50.150">
    <property type="entry name" value="Vaccinia Virus protein VP39"/>
    <property type="match status" value="1"/>
</dbReference>
<gene>
    <name evidence="3" type="ORF">K450DRAFT_254782</name>
</gene>
<feature type="region of interest" description="Disordered" evidence="1">
    <location>
        <begin position="1"/>
        <end position="98"/>
    </location>
</feature>
<dbReference type="CDD" id="cd02440">
    <property type="entry name" value="AdoMet_MTases"/>
    <property type="match status" value="1"/>
</dbReference>
<dbReference type="AlphaFoldDB" id="A0AAD5HC74"/>
<reference evidence="3" key="2">
    <citation type="journal article" date="2022" name="Proc. Natl. Acad. Sci. U.S.A.">
        <title>Diploid-dominant life cycles characterize the early evolution of Fungi.</title>
        <authorList>
            <person name="Amses K.R."/>
            <person name="Simmons D.R."/>
            <person name="Longcore J.E."/>
            <person name="Mondo S.J."/>
            <person name="Seto K."/>
            <person name="Jeronimo G.H."/>
            <person name="Bonds A.E."/>
            <person name="Quandt C.A."/>
            <person name="Davis W.J."/>
            <person name="Chang Y."/>
            <person name="Federici B.A."/>
            <person name="Kuo A."/>
            <person name="LaButti K."/>
            <person name="Pangilinan J."/>
            <person name="Andreopoulos W."/>
            <person name="Tritt A."/>
            <person name="Riley R."/>
            <person name="Hundley H."/>
            <person name="Johnson J."/>
            <person name="Lipzen A."/>
            <person name="Barry K."/>
            <person name="Lang B.F."/>
            <person name="Cuomo C.A."/>
            <person name="Buchler N.E."/>
            <person name="Grigoriev I.V."/>
            <person name="Spatafora J.W."/>
            <person name="Stajich J.E."/>
            <person name="James T.Y."/>
        </authorList>
    </citation>
    <scope>NUCLEOTIDE SEQUENCE</scope>
    <source>
        <strain evidence="3">AG</strain>
    </source>
</reference>
<dbReference type="RefSeq" id="XP_051441892.1">
    <property type="nucleotide sequence ID" value="XM_051591257.1"/>
</dbReference>
<dbReference type="EMBL" id="MU620948">
    <property type="protein sequence ID" value="KAI8576888.1"/>
    <property type="molecule type" value="Genomic_DNA"/>
</dbReference>
<protein>
    <recommendedName>
        <fullName evidence="2">Methyltransferase domain-containing protein</fullName>
    </recommendedName>
</protein>
<name>A0AAD5HC74_UMBRA</name>
<feature type="compositionally biased region" description="Basic and acidic residues" evidence="1">
    <location>
        <begin position="1"/>
        <end position="11"/>
    </location>
</feature>
<keyword evidence="4" id="KW-1185">Reference proteome</keyword>
<proteinExistence type="predicted"/>
<dbReference type="InterPro" id="IPR029063">
    <property type="entry name" value="SAM-dependent_MTases_sf"/>
</dbReference>
<evidence type="ECO:0000256" key="1">
    <source>
        <dbReference type="SAM" id="MobiDB-lite"/>
    </source>
</evidence>
<comment type="caution">
    <text evidence="3">The sequence shown here is derived from an EMBL/GenBank/DDBJ whole genome shotgun (WGS) entry which is preliminary data.</text>
</comment>
<feature type="compositionally biased region" description="Low complexity" evidence="1">
    <location>
        <begin position="20"/>
        <end position="42"/>
    </location>
</feature>
<evidence type="ECO:0000313" key="3">
    <source>
        <dbReference type="EMBL" id="KAI8576888.1"/>
    </source>
</evidence>
<dbReference type="PANTHER" id="PTHR43591">
    <property type="entry name" value="METHYLTRANSFERASE"/>
    <property type="match status" value="1"/>
</dbReference>
<dbReference type="Proteomes" id="UP001206595">
    <property type="component" value="Unassembled WGS sequence"/>
</dbReference>
<dbReference type="Pfam" id="PF13649">
    <property type="entry name" value="Methyltransf_25"/>
    <property type="match status" value="1"/>
</dbReference>
<dbReference type="GeneID" id="75916600"/>
<dbReference type="GO" id="GO:0008168">
    <property type="term" value="F:methyltransferase activity"/>
    <property type="evidence" value="ECO:0007669"/>
    <property type="project" value="TreeGrafter"/>
</dbReference>
<evidence type="ECO:0000259" key="2">
    <source>
        <dbReference type="Pfam" id="PF13649"/>
    </source>
</evidence>
<dbReference type="InterPro" id="IPR041698">
    <property type="entry name" value="Methyltransf_25"/>
</dbReference>
<sequence length="465" mass="52584">MGNSHGKENSTKHGSKRSTSRSTKSIGSVSQSNTLLSSQSLSHTEQDTKAKRENSKPRRLSTLFDNPSTTEGDQRRKTKRILSPLLPKKSKEIQEEGDSVVSTIDSPSMHETPINHENKSFFTSSEIQDDVILRAIQAAAEATGSVGDDDPWLAPSVLPVNRPRQSQLVVNYGSTSASDDSVAKQMYYLSENAGERRKEVDRHTRQHYLLKQIFGSIHKSPLESPKKIIDLGCGTGVWCVEMALKYPTAHIVGWALDPPTVSVPESLKNLSFAKVDLFQPDAGIHLLDSDTVDFIYIRDLAFIMATNERWLSVIKEAYRVLRPGGWIEIIEPDYRAIKRSSNFKKLVDVLEIALVKADIDPEYAQHFKSHLEESNFVTCEEDIYKVPIGEWPLDANERENGYLFRDLAIRRFQAMKRWFVNLGGLSEETFDSLWQMALEENEEETVVLWRINRGMKPYNHEAGSS</sequence>
<feature type="domain" description="Methyltransferase" evidence="2">
    <location>
        <begin position="228"/>
        <end position="325"/>
    </location>
</feature>
<dbReference type="PANTHER" id="PTHR43591:SF105">
    <property type="entry name" value="METHYLTRANSFERASE DOMAIN-CONTAINING PROTEIN-RELATED"/>
    <property type="match status" value="1"/>
</dbReference>
<organism evidence="3 4">
    <name type="scientific">Umbelopsis ramanniana AG</name>
    <dbReference type="NCBI Taxonomy" id="1314678"/>
    <lineage>
        <taxon>Eukaryota</taxon>
        <taxon>Fungi</taxon>
        <taxon>Fungi incertae sedis</taxon>
        <taxon>Mucoromycota</taxon>
        <taxon>Mucoromycotina</taxon>
        <taxon>Umbelopsidomycetes</taxon>
        <taxon>Umbelopsidales</taxon>
        <taxon>Umbelopsidaceae</taxon>
        <taxon>Umbelopsis</taxon>
    </lineage>
</organism>
<accession>A0AAD5HC74</accession>